<reference evidence="1 2" key="2">
    <citation type="journal article" date="2017" name="Front. Plant Sci.">
        <title>Gene Classification and Mining of Molecular Markers Useful in Red Clover (Trifolium pratense) Breeding.</title>
        <authorList>
            <person name="Istvanek J."/>
            <person name="Dluhosova J."/>
            <person name="Dluhos P."/>
            <person name="Patkova L."/>
            <person name="Nedelnik J."/>
            <person name="Repkova J."/>
        </authorList>
    </citation>
    <scope>NUCLEOTIDE SEQUENCE [LARGE SCALE GENOMIC DNA]</scope>
    <source>
        <strain evidence="2">cv. Tatra</strain>
        <tissue evidence="1">Young leaves</tissue>
    </source>
</reference>
<proteinExistence type="predicted"/>
<feature type="non-terminal residue" evidence="1">
    <location>
        <position position="16"/>
    </location>
</feature>
<dbReference type="AlphaFoldDB" id="A0A2K3KPT9"/>
<sequence length="16" mass="1759">MWDFLTHPLASSAIGL</sequence>
<organism evidence="1 2">
    <name type="scientific">Trifolium pratense</name>
    <name type="common">Red clover</name>
    <dbReference type="NCBI Taxonomy" id="57577"/>
    <lineage>
        <taxon>Eukaryota</taxon>
        <taxon>Viridiplantae</taxon>
        <taxon>Streptophyta</taxon>
        <taxon>Embryophyta</taxon>
        <taxon>Tracheophyta</taxon>
        <taxon>Spermatophyta</taxon>
        <taxon>Magnoliopsida</taxon>
        <taxon>eudicotyledons</taxon>
        <taxon>Gunneridae</taxon>
        <taxon>Pentapetalae</taxon>
        <taxon>rosids</taxon>
        <taxon>fabids</taxon>
        <taxon>Fabales</taxon>
        <taxon>Fabaceae</taxon>
        <taxon>Papilionoideae</taxon>
        <taxon>50 kb inversion clade</taxon>
        <taxon>NPAAA clade</taxon>
        <taxon>Hologalegina</taxon>
        <taxon>IRL clade</taxon>
        <taxon>Trifolieae</taxon>
        <taxon>Trifolium</taxon>
    </lineage>
</organism>
<evidence type="ECO:0000313" key="1">
    <source>
        <dbReference type="EMBL" id="PNX68317.1"/>
    </source>
</evidence>
<gene>
    <name evidence="1" type="ORF">L195_g063924</name>
</gene>
<comment type="caution">
    <text evidence="1">The sequence shown here is derived from an EMBL/GenBank/DDBJ whole genome shotgun (WGS) entry which is preliminary data.</text>
</comment>
<dbReference type="Proteomes" id="UP000236291">
    <property type="component" value="Unassembled WGS sequence"/>
</dbReference>
<protein>
    <submittedName>
        <fullName evidence="1">Uncharacterized protein</fullName>
    </submittedName>
</protein>
<name>A0A2K3KPT9_TRIPR</name>
<accession>A0A2K3KPT9</accession>
<dbReference type="EMBL" id="ASHM01225409">
    <property type="protein sequence ID" value="PNX68317.1"/>
    <property type="molecule type" value="Genomic_DNA"/>
</dbReference>
<evidence type="ECO:0000313" key="2">
    <source>
        <dbReference type="Proteomes" id="UP000236291"/>
    </source>
</evidence>
<reference evidence="1 2" key="1">
    <citation type="journal article" date="2014" name="Am. J. Bot.">
        <title>Genome assembly and annotation for red clover (Trifolium pratense; Fabaceae).</title>
        <authorList>
            <person name="Istvanek J."/>
            <person name="Jaros M."/>
            <person name="Krenek A."/>
            <person name="Repkova J."/>
        </authorList>
    </citation>
    <scope>NUCLEOTIDE SEQUENCE [LARGE SCALE GENOMIC DNA]</scope>
    <source>
        <strain evidence="2">cv. Tatra</strain>
        <tissue evidence="1">Young leaves</tissue>
    </source>
</reference>